<dbReference type="PANTHER" id="PTHR23421">
    <property type="entry name" value="BETA-GALACTOSIDASE RELATED"/>
    <property type="match status" value="1"/>
</dbReference>
<accession>A0A3P7KWJ6</accession>
<protein>
    <recommendedName>
        <fullName evidence="5">Glycoside hydrolase 35 catalytic domain-containing protein</fullName>
    </recommendedName>
</protein>
<evidence type="ECO:0000256" key="1">
    <source>
        <dbReference type="ARBA" id="ARBA00009809"/>
    </source>
</evidence>
<dbReference type="InterPro" id="IPR017853">
    <property type="entry name" value="GH"/>
</dbReference>
<keyword evidence="2" id="KW-0378">Hydrolase</keyword>
<keyword evidence="7" id="KW-1185">Reference proteome</keyword>
<evidence type="ECO:0000313" key="7">
    <source>
        <dbReference type="Proteomes" id="UP000270094"/>
    </source>
</evidence>
<organism evidence="6 7">
    <name type="scientific">Strongylus vulgaris</name>
    <name type="common">Blood worm</name>
    <dbReference type="NCBI Taxonomy" id="40348"/>
    <lineage>
        <taxon>Eukaryota</taxon>
        <taxon>Metazoa</taxon>
        <taxon>Ecdysozoa</taxon>
        <taxon>Nematoda</taxon>
        <taxon>Chromadorea</taxon>
        <taxon>Rhabditida</taxon>
        <taxon>Rhabditina</taxon>
        <taxon>Rhabditomorpha</taxon>
        <taxon>Strongyloidea</taxon>
        <taxon>Strongylidae</taxon>
        <taxon>Strongylus</taxon>
    </lineage>
</organism>
<evidence type="ECO:0000256" key="2">
    <source>
        <dbReference type="ARBA" id="ARBA00022801"/>
    </source>
</evidence>
<gene>
    <name evidence="6" type="ORF">SVUK_LOCUS6636</name>
</gene>
<reference evidence="6 7" key="1">
    <citation type="submission" date="2018-11" db="EMBL/GenBank/DDBJ databases">
        <authorList>
            <consortium name="Pathogen Informatics"/>
        </authorList>
    </citation>
    <scope>NUCLEOTIDE SEQUENCE [LARGE SCALE GENOMIC DNA]</scope>
</reference>
<sequence length="234" mass="27388">MTGTIDKFYPDLLFELYQMLMYDCSAICSSLLSLLFWLAEFRLQRVRALGFNAIQYYIPWNFHEIREGEYDFSDWRNFTEFSRLAYDLGMYSLVRVGPYVCAEWENGGLPWWLLKKNITKMRTSEEGFKEAVKKWFSVLLPKIEPLLRQHGGPVLMIQVENEYGSYDACDRFREYTAWLRDLFLEYLGDETVLYTTDGGSISYLKCGAIPETLTTVDFGPTSEKNINASFEAQR</sequence>
<keyword evidence="4" id="KW-0472">Membrane</keyword>
<dbReference type="Pfam" id="PF01301">
    <property type="entry name" value="Glyco_hydro_35"/>
    <property type="match status" value="1"/>
</dbReference>
<dbReference type="Proteomes" id="UP000270094">
    <property type="component" value="Unassembled WGS sequence"/>
</dbReference>
<feature type="transmembrane region" description="Helical" evidence="4">
    <location>
        <begin position="20"/>
        <end position="39"/>
    </location>
</feature>
<dbReference type="OrthoDB" id="1657402at2759"/>
<proteinExistence type="inferred from homology"/>
<dbReference type="Gene3D" id="3.20.20.80">
    <property type="entry name" value="Glycosidases"/>
    <property type="match status" value="1"/>
</dbReference>
<dbReference type="PRINTS" id="PR00742">
    <property type="entry name" value="GLHYDRLASE35"/>
</dbReference>
<keyword evidence="3" id="KW-0326">Glycosidase</keyword>
<evidence type="ECO:0000259" key="5">
    <source>
        <dbReference type="Pfam" id="PF01301"/>
    </source>
</evidence>
<evidence type="ECO:0000313" key="6">
    <source>
        <dbReference type="EMBL" id="VDM71638.1"/>
    </source>
</evidence>
<evidence type="ECO:0000256" key="3">
    <source>
        <dbReference type="ARBA" id="ARBA00023295"/>
    </source>
</evidence>
<keyword evidence="4" id="KW-0812">Transmembrane</keyword>
<dbReference type="EMBL" id="UYYB01021359">
    <property type="protein sequence ID" value="VDM71638.1"/>
    <property type="molecule type" value="Genomic_DNA"/>
</dbReference>
<evidence type="ECO:0000256" key="4">
    <source>
        <dbReference type="SAM" id="Phobius"/>
    </source>
</evidence>
<dbReference type="InterPro" id="IPR019801">
    <property type="entry name" value="Glyco_hydro_35_CS"/>
</dbReference>
<dbReference type="InterPro" id="IPR001944">
    <property type="entry name" value="Glycoside_Hdrlase_35"/>
</dbReference>
<dbReference type="InterPro" id="IPR031330">
    <property type="entry name" value="Gly_Hdrlase_35_cat"/>
</dbReference>
<feature type="non-terminal residue" evidence="6">
    <location>
        <position position="234"/>
    </location>
</feature>
<dbReference type="SUPFAM" id="SSF51445">
    <property type="entry name" value="(Trans)glycosidases"/>
    <property type="match status" value="1"/>
</dbReference>
<dbReference type="AlphaFoldDB" id="A0A3P7KWJ6"/>
<dbReference type="GO" id="GO:0005975">
    <property type="term" value="P:carbohydrate metabolic process"/>
    <property type="evidence" value="ECO:0007669"/>
    <property type="project" value="InterPro"/>
</dbReference>
<name>A0A3P7KWJ6_STRVU</name>
<feature type="domain" description="Glycoside hydrolase 35 catalytic" evidence="5">
    <location>
        <begin position="42"/>
        <end position="225"/>
    </location>
</feature>
<keyword evidence="4" id="KW-1133">Transmembrane helix</keyword>
<dbReference type="GO" id="GO:0004553">
    <property type="term" value="F:hydrolase activity, hydrolyzing O-glycosyl compounds"/>
    <property type="evidence" value="ECO:0007669"/>
    <property type="project" value="InterPro"/>
</dbReference>
<dbReference type="PROSITE" id="PS01182">
    <property type="entry name" value="GLYCOSYL_HYDROL_F35"/>
    <property type="match status" value="1"/>
</dbReference>
<comment type="similarity">
    <text evidence="1">Belongs to the glycosyl hydrolase 35 family.</text>
</comment>